<protein>
    <recommendedName>
        <fullName evidence="11">4Fe-4S dicluster domain-containing protein</fullName>
    </recommendedName>
</protein>
<evidence type="ECO:0000256" key="3">
    <source>
        <dbReference type="ARBA" id="ARBA00022737"/>
    </source>
</evidence>
<organism evidence="9 10">
    <name type="scientific">Dictyobacter aurantiacus</name>
    <dbReference type="NCBI Taxonomy" id="1936993"/>
    <lineage>
        <taxon>Bacteria</taxon>
        <taxon>Bacillati</taxon>
        <taxon>Chloroflexota</taxon>
        <taxon>Ktedonobacteria</taxon>
        <taxon>Ktedonobacterales</taxon>
        <taxon>Dictyobacteraceae</taxon>
        <taxon>Dictyobacter</taxon>
    </lineage>
</organism>
<dbReference type="InterPro" id="IPR036010">
    <property type="entry name" value="2Fe-2S_ferredoxin-like_sf"/>
</dbReference>
<dbReference type="EMBL" id="BIFQ01000001">
    <property type="protein sequence ID" value="GCE03597.1"/>
    <property type="molecule type" value="Genomic_DNA"/>
</dbReference>
<dbReference type="PANTHER" id="PTHR42783">
    <property type="entry name" value="GLUTAMATE SYNTHASE [NADPH] SMALL CHAIN"/>
    <property type="match status" value="1"/>
</dbReference>
<dbReference type="SUPFAM" id="SSF46548">
    <property type="entry name" value="alpha-helical ferredoxin"/>
    <property type="match status" value="1"/>
</dbReference>
<dbReference type="Gene3D" id="3.30.70.20">
    <property type="match status" value="2"/>
</dbReference>
<dbReference type="InterPro" id="IPR001041">
    <property type="entry name" value="2Fe-2S_ferredoxin-type"/>
</dbReference>
<evidence type="ECO:0000256" key="2">
    <source>
        <dbReference type="ARBA" id="ARBA00022723"/>
    </source>
</evidence>
<dbReference type="AlphaFoldDB" id="A0A401Z9Q5"/>
<dbReference type="InterPro" id="IPR042204">
    <property type="entry name" value="2Fe-2S-bd_N"/>
</dbReference>
<accession>A0A401Z9Q5</accession>
<dbReference type="InterPro" id="IPR017900">
    <property type="entry name" value="4Fe4S_Fe_S_CS"/>
</dbReference>
<feature type="domain" description="4Fe-4S ferredoxin-type" evidence="8">
    <location>
        <begin position="717"/>
        <end position="746"/>
    </location>
</feature>
<proteinExistence type="predicted"/>
<dbReference type="SUPFAM" id="SSF54862">
    <property type="entry name" value="4Fe-4S ferredoxins"/>
    <property type="match status" value="2"/>
</dbReference>
<dbReference type="GO" id="GO:0016491">
    <property type="term" value="F:oxidoreductase activity"/>
    <property type="evidence" value="ECO:0007669"/>
    <property type="project" value="UniProtKB-KW"/>
</dbReference>
<dbReference type="FunFam" id="3.30.70.20:FF:000035">
    <property type="entry name" value="Iron hydrogenase 1"/>
    <property type="match status" value="1"/>
</dbReference>
<dbReference type="Gene3D" id="3.10.20.440">
    <property type="entry name" value="2Fe-2S iron-sulphur cluster binding domain, sarcosine oxidase, alpha subunit, N-terminal domain"/>
    <property type="match status" value="1"/>
</dbReference>
<keyword evidence="2" id="KW-0479">Metal-binding</keyword>
<dbReference type="Pfam" id="PF13510">
    <property type="entry name" value="Fer2_4"/>
    <property type="match status" value="1"/>
</dbReference>
<keyword evidence="3" id="KW-0677">Repeat</keyword>
<evidence type="ECO:0000256" key="4">
    <source>
        <dbReference type="ARBA" id="ARBA00023002"/>
    </source>
</evidence>
<dbReference type="InterPro" id="IPR017896">
    <property type="entry name" value="4Fe4S_Fe-S-bd"/>
</dbReference>
<evidence type="ECO:0000259" key="7">
    <source>
        <dbReference type="PROSITE" id="PS51085"/>
    </source>
</evidence>
<evidence type="ECO:0000256" key="1">
    <source>
        <dbReference type="ARBA" id="ARBA00022485"/>
    </source>
</evidence>
<feature type="domain" description="4Fe-4S ferredoxin-type" evidence="8">
    <location>
        <begin position="685"/>
        <end position="714"/>
    </location>
</feature>
<reference evidence="10" key="1">
    <citation type="submission" date="2018-12" db="EMBL/GenBank/DDBJ databases">
        <title>Tengunoibacter tsumagoiensis gen. nov., sp. nov., Dictyobacter kobayashii sp. nov., D. alpinus sp. nov., and D. joshuensis sp. nov. and description of Dictyobacteraceae fam. nov. within the order Ktedonobacterales isolated from Tengu-no-mugimeshi.</title>
        <authorList>
            <person name="Wang C.M."/>
            <person name="Zheng Y."/>
            <person name="Sakai Y."/>
            <person name="Toyoda A."/>
            <person name="Minakuchi Y."/>
            <person name="Abe K."/>
            <person name="Yokota A."/>
            <person name="Yabe S."/>
        </authorList>
    </citation>
    <scope>NUCLEOTIDE SEQUENCE [LARGE SCALE GENOMIC DNA]</scope>
    <source>
        <strain evidence="10">S-27</strain>
    </source>
</reference>
<dbReference type="SUPFAM" id="SSF54292">
    <property type="entry name" value="2Fe-2S ferredoxin-like"/>
    <property type="match status" value="1"/>
</dbReference>
<keyword evidence="6" id="KW-0411">Iron-sulfur</keyword>
<gene>
    <name evidence="9" type="ORF">KDAU_09260</name>
</gene>
<keyword evidence="10" id="KW-1185">Reference proteome</keyword>
<dbReference type="OrthoDB" id="9803192at2"/>
<dbReference type="InterPro" id="IPR009051">
    <property type="entry name" value="Helical_ferredxn"/>
</dbReference>
<dbReference type="GO" id="GO:0051539">
    <property type="term" value="F:4 iron, 4 sulfur cluster binding"/>
    <property type="evidence" value="ECO:0007669"/>
    <property type="project" value="UniProtKB-KW"/>
</dbReference>
<evidence type="ECO:0000256" key="5">
    <source>
        <dbReference type="ARBA" id="ARBA00023004"/>
    </source>
</evidence>
<dbReference type="GO" id="GO:0046872">
    <property type="term" value="F:metal ion binding"/>
    <property type="evidence" value="ECO:0007669"/>
    <property type="project" value="UniProtKB-KW"/>
</dbReference>
<dbReference type="InterPro" id="IPR036188">
    <property type="entry name" value="FAD/NAD-bd_sf"/>
</dbReference>
<feature type="domain" description="2Fe-2S ferredoxin-type" evidence="7">
    <location>
        <begin position="28"/>
        <end position="107"/>
    </location>
</feature>
<dbReference type="SUPFAM" id="SSF51971">
    <property type="entry name" value="Nucleotide-binding domain"/>
    <property type="match status" value="2"/>
</dbReference>
<dbReference type="Gene3D" id="1.10.1060.10">
    <property type="entry name" value="Alpha-helical ferredoxin"/>
    <property type="match status" value="1"/>
</dbReference>
<dbReference type="Pfam" id="PF14691">
    <property type="entry name" value="Fer4_20"/>
    <property type="match status" value="1"/>
</dbReference>
<sequence>MTIVTRDTFSLTPPEAIVPMTRNELGHPSLTISIDGRVLEAYEGQTILSVAIDNGITDIPNLCNDEKLEPTSACRMCLVHIEGIERPLPSCNTPVSPNMVVTTTSDELFHLRRTNLEMMLSDHNAYCQPPCQVDCPTHIDIPGYLELIAQGAMKEAARLVKEVLPFPFILGLTCPAPCQKACRRTLVDEEIAICRMHGHAAETCLLDAPMPYVQDPPTGKKVAIIGAGPAGLSCAYYLALRGYYCKIFDMQPQPGGMLRYGIPEYRLPKDMMDRELEHVWQLGVDLQSNVKLGRDFEVDDLFTQGFDAVYIAIGCWTSKSMRVPGEDAEGVVNAIKFLYDKVEGKPVPVKEGDEVVVIGGGFTTFDCTRTSLRLGATVHTTYYRTRADMTATMEEVEDGIAEGTHLQVRSAQQRILEENGKVVGIEYQRTKQGEPDASGRRRPVPIPGSEFTIACDTVIPAVGQAVDTSVINESSGIKWSKWKTVQTNPHNFMTDREGVFAGGDCQLGASTIIECVAQGKLGARSIHSYLMGEDMNEVARRLELEERRPDLFDIVPYKPVEPKVKMPMLPYDKREKSFALIEMGYLQEQAQREASRCLQCACPAAGQCDLQRYSIEHGLADNRFHDGEPSDYHDYETDLSHSFILRDPNKCINCTQCVRVCHDVIGPDCYGMFGKGFDTIVSTPFNVSLHDTDCVSCGACVQVCPTGSLMMAERNLARYAFALDRCIFCGDCVEVCPHGALGETPNFELSFFNRFGEDVTLEKNDLANAPNYLVRQRLPRGKKDLPVMSPLVRPLPARSIRD</sequence>
<dbReference type="InterPro" id="IPR023753">
    <property type="entry name" value="FAD/NAD-binding_dom"/>
</dbReference>
<dbReference type="Proteomes" id="UP000287224">
    <property type="component" value="Unassembled WGS sequence"/>
</dbReference>
<feature type="domain" description="4Fe-4S ferredoxin-type" evidence="8">
    <location>
        <begin position="642"/>
        <end position="670"/>
    </location>
</feature>
<dbReference type="PROSITE" id="PS51085">
    <property type="entry name" value="2FE2S_FER_2"/>
    <property type="match status" value="1"/>
</dbReference>
<dbReference type="PRINTS" id="PR00419">
    <property type="entry name" value="ADXRDTASE"/>
</dbReference>
<evidence type="ECO:0000313" key="10">
    <source>
        <dbReference type="Proteomes" id="UP000287224"/>
    </source>
</evidence>
<evidence type="ECO:0008006" key="11">
    <source>
        <dbReference type="Google" id="ProtNLM"/>
    </source>
</evidence>
<keyword evidence="5" id="KW-0408">Iron</keyword>
<keyword evidence="4" id="KW-0560">Oxidoreductase</keyword>
<dbReference type="Pfam" id="PF12838">
    <property type="entry name" value="Fer4_7"/>
    <property type="match status" value="1"/>
</dbReference>
<comment type="caution">
    <text evidence="9">The sequence shown here is derived from an EMBL/GenBank/DDBJ whole genome shotgun (WGS) entry which is preliminary data.</text>
</comment>
<keyword evidence="1" id="KW-0004">4Fe-4S</keyword>
<name>A0A401Z9Q5_9CHLR</name>
<dbReference type="InterPro" id="IPR028261">
    <property type="entry name" value="DPD_II"/>
</dbReference>
<evidence type="ECO:0000259" key="8">
    <source>
        <dbReference type="PROSITE" id="PS51379"/>
    </source>
</evidence>
<evidence type="ECO:0000313" key="9">
    <source>
        <dbReference type="EMBL" id="GCE03597.1"/>
    </source>
</evidence>
<dbReference type="RefSeq" id="WP_126594850.1">
    <property type="nucleotide sequence ID" value="NZ_BIFQ01000001.1"/>
</dbReference>
<dbReference type="PROSITE" id="PS00198">
    <property type="entry name" value="4FE4S_FER_1"/>
    <property type="match status" value="1"/>
</dbReference>
<evidence type="ECO:0000256" key="6">
    <source>
        <dbReference type="ARBA" id="ARBA00023014"/>
    </source>
</evidence>
<dbReference type="PANTHER" id="PTHR42783:SF3">
    <property type="entry name" value="GLUTAMATE SYNTHASE [NADPH] SMALL CHAIN-RELATED"/>
    <property type="match status" value="1"/>
</dbReference>
<dbReference type="Gene3D" id="3.50.50.60">
    <property type="entry name" value="FAD/NAD(P)-binding domain"/>
    <property type="match status" value="2"/>
</dbReference>
<dbReference type="Pfam" id="PF07992">
    <property type="entry name" value="Pyr_redox_2"/>
    <property type="match status" value="1"/>
</dbReference>
<dbReference type="PROSITE" id="PS51379">
    <property type="entry name" value="4FE4S_FER_2"/>
    <property type="match status" value="3"/>
</dbReference>
<dbReference type="CDD" id="cd00207">
    <property type="entry name" value="fer2"/>
    <property type="match status" value="1"/>
</dbReference>